<protein>
    <submittedName>
        <fullName evidence="2">Uncharacterized protein</fullName>
    </submittedName>
</protein>
<comment type="caution">
    <text evidence="2">The sequence shown here is derived from an EMBL/GenBank/DDBJ whole genome shotgun (WGS) entry which is preliminary data.</text>
</comment>
<evidence type="ECO:0000256" key="1">
    <source>
        <dbReference type="SAM" id="MobiDB-lite"/>
    </source>
</evidence>
<evidence type="ECO:0000313" key="2">
    <source>
        <dbReference type="EMBL" id="MED6157863.1"/>
    </source>
</evidence>
<dbReference type="Proteomes" id="UP001341840">
    <property type="component" value="Unassembled WGS sequence"/>
</dbReference>
<sequence length="191" mass="20772">MDTQGEVVSQQPVNQREDKIGDEVYQRLDHTGVLTRLNGISIGEVVSGGDLHGLRSTFGDSPTHHCMNPNRHPWRLSRRKLLAPCSGSFSTSGYHAETCDDDQLGYGQEQPSRGNGDDASLLQLTTTTRPGLGAMDGGQTVAAMKDNQGRATATMRPRARKRCWLLMGKGLGFMGNGSDWGSATKSEPWRV</sequence>
<feature type="region of interest" description="Disordered" evidence="1">
    <location>
        <begin position="100"/>
        <end position="120"/>
    </location>
</feature>
<proteinExistence type="predicted"/>
<evidence type="ECO:0000313" key="3">
    <source>
        <dbReference type="Proteomes" id="UP001341840"/>
    </source>
</evidence>
<organism evidence="2 3">
    <name type="scientific">Stylosanthes scabra</name>
    <dbReference type="NCBI Taxonomy" id="79078"/>
    <lineage>
        <taxon>Eukaryota</taxon>
        <taxon>Viridiplantae</taxon>
        <taxon>Streptophyta</taxon>
        <taxon>Embryophyta</taxon>
        <taxon>Tracheophyta</taxon>
        <taxon>Spermatophyta</taxon>
        <taxon>Magnoliopsida</taxon>
        <taxon>eudicotyledons</taxon>
        <taxon>Gunneridae</taxon>
        <taxon>Pentapetalae</taxon>
        <taxon>rosids</taxon>
        <taxon>fabids</taxon>
        <taxon>Fabales</taxon>
        <taxon>Fabaceae</taxon>
        <taxon>Papilionoideae</taxon>
        <taxon>50 kb inversion clade</taxon>
        <taxon>dalbergioids sensu lato</taxon>
        <taxon>Dalbergieae</taxon>
        <taxon>Pterocarpus clade</taxon>
        <taxon>Stylosanthes</taxon>
    </lineage>
</organism>
<reference evidence="2 3" key="1">
    <citation type="journal article" date="2023" name="Plants (Basel)">
        <title>Bridging the Gap: Combining Genomics and Transcriptomics Approaches to Understand Stylosanthes scabra, an Orphan Legume from the Brazilian Caatinga.</title>
        <authorList>
            <person name="Ferreira-Neto J.R.C."/>
            <person name="da Silva M.D."/>
            <person name="Binneck E."/>
            <person name="de Melo N.F."/>
            <person name="da Silva R.H."/>
            <person name="de Melo A.L.T.M."/>
            <person name="Pandolfi V."/>
            <person name="Bustamante F.O."/>
            <person name="Brasileiro-Vidal A.C."/>
            <person name="Benko-Iseppon A.M."/>
        </authorList>
    </citation>
    <scope>NUCLEOTIDE SEQUENCE [LARGE SCALE GENOMIC DNA]</scope>
    <source>
        <tissue evidence="2">Leaves</tissue>
    </source>
</reference>
<keyword evidence="3" id="KW-1185">Reference proteome</keyword>
<dbReference type="EMBL" id="JASCZI010120934">
    <property type="protein sequence ID" value="MED6157863.1"/>
    <property type="molecule type" value="Genomic_DNA"/>
</dbReference>
<accession>A0ABU6UDX2</accession>
<gene>
    <name evidence="2" type="ORF">PIB30_027392</name>
</gene>
<name>A0ABU6UDX2_9FABA</name>